<dbReference type="RefSeq" id="WP_209405482.1">
    <property type="nucleotide sequence ID" value="NZ_JAGIYQ010000006.1"/>
</dbReference>
<evidence type="ECO:0000256" key="7">
    <source>
        <dbReference type="SAM" id="Phobius"/>
    </source>
</evidence>
<dbReference type="PANTHER" id="PTHR32089">
    <property type="entry name" value="METHYL-ACCEPTING CHEMOTAXIS PROTEIN MCPB"/>
    <property type="match status" value="1"/>
</dbReference>
<feature type="domain" description="Methyl-accepting transducer" evidence="8">
    <location>
        <begin position="274"/>
        <end position="510"/>
    </location>
</feature>
<keyword evidence="4 6" id="KW-0807">Transducer</keyword>
<keyword evidence="11" id="KW-1185">Reference proteome</keyword>
<dbReference type="GO" id="GO:0007165">
    <property type="term" value="P:signal transduction"/>
    <property type="evidence" value="ECO:0007669"/>
    <property type="project" value="UniProtKB-KW"/>
</dbReference>
<evidence type="ECO:0000256" key="4">
    <source>
        <dbReference type="ARBA" id="ARBA00023224"/>
    </source>
</evidence>
<proteinExistence type="inferred from homology"/>
<dbReference type="Pfam" id="PF00015">
    <property type="entry name" value="MCPsignal"/>
    <property type="match status" value="1"/>
</dbReference>
<dbReference type="InterPro" id="IPR004090">
    <property type="entry name" value="Chemotax_Me-accpt_rcpt"/>
</dbReference>
<keyword evidence="7" id="KW-0812">Transmembrane</keyword>
<sequence>MLWKRLLFSYATILLFTIMIFCVNMYSLQKLYGKTDEIVHKVFPLTNAVNGPEKSLLSLQNATDSYVMTQNDASIVNVNKDIENLKVDQENIHKYFSVYPEIKKDVLQQETQVTNLINFYQQQIKLVDTFDVVQAQLNIGKGKKMFEEYRKLKAQTTNKINDINQKVLNEAKQLKTQNLILSLGVSLVVFILIILIAMKMMRDIIKPINKVSGVLHRISNGDLTVKEIKVKKLDEIGKMMITLNKMIGDLRHTVSEVSLSAQQVAMQSEELSASTEQGSQSAQVTATISQNTTQDFEQQLNAVGQMSDSIHSVSNAIEEITNNSTQMIQMMEESTNQVDNGTRAVVNVVNQMNEISESVEHTTHSIELLGEHSNQITKIVHMITSISDQTNLLALNAAIEAARAGEYGRGFAVVADEVRKLAEESRKSAEEIHKMISDVQIETKQAVVSMNTSIEKIQTGLHYTDKANHALNSIQTTIHETYKKGNSVRNSVLDVDQLTEGILKSLEEVQTIVEKSVVSLQESNQASQQQLASIDDISNSTVSLTTLAQQLQKAVSVFNLQESKEVINQHETVIDLSQKDVSQKVKRVRNVTSKNKKNQRVLQSIKEFLKLDRIKKSG</sequence>
<gene>
    <name evidence="10" type="ORF">J5Y03_10860</name>
</gene>
<organism evidence="10 11">
    <name type="scientific">Gottfriedia endophytica</name>
    <dbReference type="NCBI Taxonomy" id="2820819"/>
    <lineage>
        <taxon>Bacteria</taxon>
        <taxon>Bacillati</taxon>
        <taxon>Bacillota</taxon>
        <taxon>Bacilli</taxon>
        <taxon>Bacillales</taxon>
        <taxon>Bacillaceae</taxon>
        <taxon>Gottfriedia</taxon>
    </lineage>
</organism>
<dbReference type="Gene3D" id="1.10.287.950">
    <property type="entry name" value="Methyl-accepting chemotaxis protein"/>
    <property type="match status" value="1"/>
</dbReference>
<evidence type="ECO:0000256" key="3">
    <source>
        <dbReference type="ARBA" id="ARBA00023136"/>
    </source>
</evidence>
<dbReference type="Gene3D" id="6.10.340.10">
    <property type="match status" value="1"/>
</dbReference>
<dbReference type="Pfam" id="PF00672">
    <property type="entry name" value="HAMP"/>
    <property type="match status" value="1"/>
</dbReference>
<dbReference type="CDD" id="cd11386">
    <property type="entry name" value="MCP_signal"/>
    <property type="match status" value="1"/>
</dbReference>
<dbReference type="SUPFAM" id="SSF58104">
    <property type="entry name" value="Methyl-accepting chemotaxis protein (MCP) signaling domain"/>
    <property type="match status" value="1"/>
</dbReference>
<keyword evidence="3 7" id="KW-0472">Membrane</keyword>
<evidence type="ECO:0000256" key="6">
    <source>
        <dbReference type="PROSITE-ProRule" id="PRU00284"/>
    </source>
</evidence>
<comment type="subcellular location">
    <subcellularLocation>
        <location evidence="1">Cell membrane</location>
    </subcellularLocation>
</comment>
<dbReference type="PRINTS" id="PR00260">
    <property type="entry name" value="CHEMTRNSDUCR"/>
</dbReference>
<accession>A0A940SJP1</accession>
<evidence type="ECO:0000256" key="1">
    <source>
        <dbReference type="ARBA" id="ARBA00004236"/>
    </source>
</evidence>
<dbReference type="GO" id="GO:0004888">
    <property type="term" value="F:transmembrane signaling receptor activity"/>
    <property type="evidence" value="ECO:0007669"/>
    <property type="project" value="InterPro"/>
</dbReference>
<dbReference type="InterPro" id="IPR003660">
    <property type="entry name" value="HAMP_dom"/>
</dbReference>
<dbReference type="Proteomes" id="UP000682134">
    <property type="component" value="Unassembled WGS sequence"/>
</dbReference>
<dbReference type="AlphaFoldDB" id="A0A940SJP1"/>
<dbReference type="CDD" id="cd06225">
    <property type="entry name" value="HAMP"/>
    <property type="match status" value="1"/>
</dbReference>
<comment type="caution">
    <text evidence="10">The sequence shown here is derived from an EMBL/GenBank/DDBJ whole genome shotgun (WGS) entry which is preliminary data.</text>
</comment>
<evidence type="ECO:0000313" key="11">
    <source>
        <dbReference type="Proteomes" id="UP000682134"/>
    </source>
</evidence>
<dbReference type="PROSITE" id="PS50111">
    <property type="entry name" value="CHEMOTAXIS_TRANSDUC_2"/>
    <property type="match status" value="1"/>
</dbReference>
<protein>
    <submittedName>
        <fullName evidence="10">Methyl-accepting chemotaxis protein</fullName>
    </submittedName>
</protein>
<dbReference type="PROSITE" id="PS50885">
    <property type="entry name" value="HAMP"/>
    <property type="match status" value="1"/>
</dbReference>
<dbReference type="SMART" id="SM00283">
    <property type="entry name" value="MA"/>
    <property type="match status" value="1"/>
</dbReference>
<evidence type="ECO:0000259" key="9">
    <source>
        <dbReference type="PROSITE" id="PS50885"/>
    </source>
</evidence>
<evidence type="ECO:0000256" key="5">
    <source>
        <dbReference type="ARBA" id="ARBA00029447"/>
    </source>
</evidence>
<dbReference type="SMART" id="SM00304">
    <property type="entry name" value="HAMP"/>
    <property type="match status" value="1"/>
</dbReference>
<reference evidence="10" key="1">
    <citation type="submission" date="2021-04" db="EMBL/GenBank/DDBJ databases">
        <title>Genome seq and assembly of Bacillus sp.</title>
        <authorList>
            <person name="Chhetri G."/>
        </authorList>
    </citation>
    <scope>NUCLEOTIDE SEQUENCE</scope>
    <source>
        <strain evidence="10">RG28</strain>
    </source>
</reference>
<feature type="transmembrane region" description="Helical" evidence="7">
    <location>
        <begin position="6"/>
        <end position="26"/>
    </location>
</feature>
<evidence type="ECO:0000313" key="10">
    <source>
        <dbReference type="EMBL" id="MBP0725671.1"/>
    </source>
</evidence>
<dbReference type="InterPro" id="IPR004089">
    <property type="entry name" value="MCPsignal_dom"/>
</dbReference>
<dbReference type="PANTHER" id="PTHR32089:SF112">
    <property type="entry name" value="LYSOZYME-LIKE PROTEIN-RELATED"/>
    <property type="match status" value="1"/>
</dbReference>
<name>A0A940SJP1_9BACI</name>
<comment type="similarity">
    <text evidence="5">Belongs to the methyl-accepting chemotaxis (MCP) protein family.</text>
</comment>
<dbReference type="GO" id="GO:0005886">
    <property type="term" value="C:plasma membrane"/>
    <property type="evidence" value="ECO:0007669"/>
    <property type="project" value="UniProtKB-SubCell"/>
</dbReference>
<dbReference type="GO" id="GO:0006935">
    <property type="term" value="P:chemotaxis"/>
    <property type="evidence" value="ECO:0007669"/>
    <property type="project" value="InterPro"/>
</dbReference>
<dbReference type="EMBL" id="JAGIYQ010000006">
    <property type="protein sequence ID" value="MBP0725671.1"/>
    <property type="molecule type" value="Genomic_DNA"/>
</dbReference>
<keyword evidence="2" id="KW-1003">Cell membrane</keyword>
<feature type="domain" description="HAMP" evidence="9">
    <location>
        <begin position="202"/>
        <end position="255"/>
    </location>
</feature>
<feature type="transmembrane region" description="Helical" evidence="7">
    <location>
        <begin position="179"/>
        <end position="198"/>
    </location>
</feature>
<keyword evidence="7" id="KW-1133">Transmembrane helix</keyword>
<evidence type="ECO:0000256" key="2">
    <source>
        <dbReference type="ARBA" id="ARBA00022475"/>
    </source>
</evidence>
<evidence type="ECO:0000259" key="8">
    <source>
        <dbReference type="PROSITE" id="PS50111"/>
    </source>
</evidence>